<evidence type="ECO:0000313" key="2">
    <source>
        <dbReference type="Proteomes" id="UP000253664"/>
    </source>
</evidence>
<protein>
    <submittedName>
        <fullName evidence="1">Uncharacterized protein</fullName>
    </submittedName>
</protein>
<name>A0A367L594_9HYPO</name>
<comment type="caution">
    <text evidence="1">The sequence shown here is derived from an EMBL/GenBank/DDBJ whole genome shotgun (WGS) entry which is preliminary data.</text>
</comment>
<reference evidence="1 2" key="1">
    <citation type="journal article" date="2015" name="BMC Genomics">
        <title>Insights from the genome of Ophiocordyceps polyrhachis-furcata to pathogenicity and host specificity in insect fungi.</title>
        <authorList>
            <person name="Wichadakul D."/>
            <person name="Kobmoo N."/>
            <person name="Ingsriswang S."/>
            <person name="Tangphatsornruang S."/>
            <person name="Chantasingh D."/>
            <person name="Luangsa-ard J.J."/>
            <person name="Eurwilaichitr L."/>
        </authorList>
    </citation>
    <scope>NUCLEOTIDE SEQUENCE [LARGE SCALE GENOMIC DNA]</scope>
    <source>
        <strain evidence="1 2">BCC 54312</strain>
    </source>
</reference>
<dbReference type="EMBL" id="LKCN02000014">
    <property type="protein sequence ID" value="RCI09606.1"/>
    <property type="molecule type" value="Genomic_DNA"/>
</dbReference>
<dbReference type="Proteomes" id="UP000253664">
    <property type="component" value="Unassembled WGS sequence"/>
</dbReference>
<accession>A0A367L594</accession>
<keyword evidence="2" id="KW-1185">Reference proteome</keyword>
<sequence>MHRGFKSSCSDTWNPTLCGMWTFDWSLLSIPVGPRLVSSRSTRA</sequence>
<dbReference type="AlphaFoldDB" id="A0A367L594"/>
<organism evidence="1 2">
    <name type="scientific">Ophiocordyceps polyrhachis-furcata BCC 54312</name>
    <dbReference type="NCBI Taxonomy" id="1330021"/>
    <lineage>
        <taxon>Eukaryota</taxon>
        <taxon>Fungi</taxon>
        <taxon>Dikarya</taxon>
        <taxon>Ascomycota</taxon>
        <taxon>Pezizomycotina</taxon>
        <taxon>Sordariomycetes</taxon>
        <taxon>Hypocreomycetidae</taxon>
        <taxon>Hypocreales</taxon>
        <taxon>Ophiocordycipitaceae</taxon>
        <taxon>Ophiocordyceps</taxon>
    </lineage>
</organism>
<proteinExistence type="predicted"/>
<gene>
    <name evidence="1" type="ORF">L249_4149</name>
</gene>
<evidence type="ECO:0000313" key="1">
    <source>
        <dbReference type="EMBL" id="RCI09606.1"/>
    </source>
</evidence>